<dbReference type="GeneID" id="107778337"/>
<reference evidence="2" key="2">
    <citation type="submission" date="2025-08" db="UniProtKB">
        <authorList>
            <consortium name="RefSeq"/>
        </authorList>
    </citation>
    <scope>IDENTIFICATION</scope>
</reference>
<protein>
    <submittedName>
        <fullName evidence="2">Uncharacterized protein</fullName>
    </submittedName>
</protein>
<dbReference type="PANTHER" id="PTHR46238">
    <property type="entry name" value="REVERSE TRANSCRIPTASE DOMAIN-CONTAINING PROTEIN"/>
    <property type="match status" value="1"/>
</dbReference>
<dbReference type="OrthoDB" id="1283502at2759"/>
<organism evidence="1 2">
    <name type="scientific">Nicotiana tabacum</name>
    <name type="common">Common tobacco</name>
    <dbReference type="NCBI Taxonomy" id="4097"/>
    <lineage>
        <taxon>Eukaryota</taxon>
        <taxon>Viridiplantae</taxon>
        <taxon>Streptophyta</taxon>
        <taxon>Embryophyta</taxon>
        <taxon>Tracheophyta</taxon>
        <taxon>Spermatophyta</taxon>
        <taxon>Magnoliopsida</taxon>
        <taxon>eudicotyledons</taxon>
        <taxon>Gunneridae</taxon>
        <taxon>Pentapetalae</taxon>
        <taxon>asterids</taxon>
        <taxon>lamiids</taxon>
        <taxon>Solanales</taxon>
        <taxon>Solanaceae</taxon>
        <taxon>Nicotianoideae</taxon>
        <taxon>Nicotianeae</taxon>
        <taxon>Nicotiana</taxon>
    </lineage>
</organism>
<reference evidence="1" key="1">
    <citation type="journal article" date="2014" name="Nat. Commun.">
        <title>The tobacco genome sequence and its comparison with those of tomato and potato.</title>
        <authorList>
            <person name="Sierro N."/>
            <person name="Battey J.N."/>
            <person name="Ouadi S."/>
            <person name="Bakaher N."/>
            <person name="Bovet L."/>
            <person name="Willig A."/>
            <person name="Goepfert S."/>
            <person name="Peitsch M.C."/>
            <person name="Ivanov N.V."/>
        </authorList>
    </citation>
    <scope>NUCLEOTIDE SEQUENCE [LARGE SCALE GENOMIC DNA]</scope>
</reference>
<name>A0A1S3YPT8_TOBAC</name>
<dbReference type="PaxDb" id="4097-A0A1S3YPT8"/>
<proteinExistence type="predicted"/>
<gene>
    <name evidence="2" type="primary">LOC107778337</name>
</gene>
<evidence type="ECO:0000313" key="1">
    <source>
        <dbReference type="Proteomes" id="UP000790787"/>
    </source>
</evidence>
<evidence type="ECO:0000313" key="2">
    <source>
        <dbReference type="RefSeq" id="XP_016454062.1"/>
    </source>
</evidence>
<dbReference type="KEGG" id="nta:107778337"/>
<dbReference type="STRING" id="4097.A0A1S3YPT8"/>
<dbReference type="Proteomes" id="UP000790787">
    <property type="component" value="Chromosome 8"/>
</dbReference>
<dbReference type="RefSeq" id="XP_016454062.1">
    <property type="nucleotide sequence ID" value="XM_016598576.1"/>
</dbReference>
<accession>A0A1S3YPT8</accession>
<dbReference type="OMA" id="NDCFRES"/>
<sequence>MGILRWMCGHTRLDRIRNEVIRDKMDVISVEDKMREVRLRWFGHVKRRGTNAPVRRCARLALRANREVGAKPKKYWGETIRQDMALLRLTEDMIRNRKGKKVHTYKREAISNPINSRTDPASSN</sequence>
<dbReference type="PANTHER" id="PTHR46238:SF8">
    <property type="entry name" value="ENDONUCLEASE_EXONUCLEASE_PHOSPHATASE DOMAIN-CONTAINING PROTEIN"/>
    <property type="match status" value="1"/>
</dbReference>
<keyword evidence="1" id="KW-1185">Reference proteome</keyword>
<dbReference type="AlphaFoldDB" id="A0A1S3YPT8"/>